<dbReference type="SMART" id="SM00388">
    <property type="entry name" value="HisKA"/>
    <property type="match status" value="1"/>
</dbReference>
<dbReference type="RefSeq" id="WP_303492331.1">
    <property type="nucleotide sequence ID" value="NZ_JAUOPB010000005.1"/>
</dbReference>
<evidence type="ECO:0000256" key="11">
    <source>
        <dbReference type="ARBA" id="ARBA00022989"/>
    </source>
</evidence>
<dbReference type="PANTHER" id="PTHR45528:SF1">
    <property type="entry name" value="SENSOR HISTIDINE KINASE CPXA"/>
    <property type="match status" value="1"/>
</dbReference>
<evidence type="ECO:0000256" key="5">
    <source>
        <dbReference type="ARBA" id="ARBA00022553"/>
    </source>
</evidence>
<reference evidence="18" key="1">
    <citation type="submission" date="2023-07" db="EMBL/GenBank/DDBJ databases">
        <title>Genome content predicts the carbon catabolic preferences of heterotrophic bacteria.</title>
        <authorList>
            <person name="Gralka M."/>
        </authorList>
    </citation>
    <scope>NUCLEOTIDE SEQUENCE</scope>
    <source>
        <strain evidence="18">I3M17_2</strain>
    </source>
</reference>
<evidence type="ECO:0000259" key="17">
    <source>
        <dbReference type="PROSITE" id="PS50885"/>
    </source>
</evidence>
<comment type="subcellular location">
    <subcellularLocation>
        <location evidence="2">Cell membrane</location>
        <topology evidence="2">Multi-pass membrane protein</topology>
    </subcellularLocation>
</comment>
<accession>A0AAW7X478</accession>
<dbReference type="InterPro" id="IPR004358">
    <property type="entry name" value="Sig_transdc_His_kin-like_C"/>
</dbReference>
<dbReference type="SUPFAM" id="SSF158472">
    <property type="entry name" value="HAMP domain-like"/>
    <property type="match status" value="1"/>
</dbReference>
<dbReference type="Gene3D" id="3.30.565.10">
    <property type="entry name" value="Histidine kinase-like ATPase, C-terminal domain"/>
    <property type="match status" value="1"/>
</dbReference>
<dbReference type="AlphaFoldDB" id="A0AAW7X478"/>
<feature type="compositionally biased region" description="Basic and acidic residues" evidence="14">
    <location>
        <begin position="89"/>
        <end position="103"/>
    </location>
</feature>
<dbReference type="Proteomes" id="UP001169760">
    <property type="component" value="Unassembled WGS sequence"/>
</dbReference>
<dbReference type="InterPro" id="IPR050398">
    <property type="entry name" value="HssS/ArlS-like"/>
</dbReference>
<dbReference type="Gene3D" id="6.10.340.10">
    <property type="match status" value="1"/>
</dbReference>
<evidence type="ECO:0000256" key="7">
    <source>
        <dbReference type="ARBA" id="ARBA00022692"/>
    </source>
</evidence>
<evidence type="ECO:0000256" key="2">
    <source>
        <dbReference type="ARBA" id="ARBA00004651"/>
    </source>
</evidence>
<dbReference type="CDD" id="cd00082">
    <property type="entry name" value="HisKA"/>
    <property type="match status" value="1"/>
</dbReference>
<dbReference type="GO" id="GO:0005524">
    <property type="term" value="F:ATP binding"/>
    <property type="evidence" value="ECO:0007669"/>
    <property type="project" value="UniProtKB-KW"/>
</dbReference>
<evidence type="ECO:0000313" key="18">
    <source>
        <dbReference type="EMBL" id="MDO6422357.1"/>
    </source>
</evidence>
<dbReference type="Pfam" id="PF00512">
    <property type="entry name" value="HisKA"/>
    <property type="match status" value="1"/>
</dbReference>
<keyword evidence="6" id="KW-0808">Transferase</keyword>
<feature type="domain" description="HAMP" evidence="17">
    <location>
        <begin position="210"/>
        <end position="262"/>
    </location>
</feature>
<keyword evidence="13 15" id="KW-0472">Membrane</keyword>
<dbReference type="SMART" id="SM00387">
    <property type="entry name" value="HATPase_c"/>
    <property type="match status" value="1"/>
</dbReference>
<evidence type="ECO:0000256" key="13">
    <source>
        <dbReference type="ARBA" id="ARBA00023136"/>
    </source>
</evidence>
<evidence type="ECO:0000256" key="10">
    <source>
        <dbReference type="ARBA" id="ARBA00022840"/>
    </source>
</evidence>
<organism evidence="18 19">
    <name type="scientific">Saccharophagus degradans</name>
    <dbReference type="NCBI Taxonomy" id="86304"/>
    <lineage>
        <taxon>Bacteria</taxon>
        <taxon>Pseudomonadati</taxon>
        <taxon>Pseudomonadota</taxon>
        <taxon>Gammaproteobacteria</taxon>
        <taxon>Cellvibrionales</taxon>
        <taxon>Cellvibrionaceae</taxon>
        <taxon>Saccharophagus</taxon>
    </lineage>
</organism>
<keyword evidence="10 18" id="KW-0067">ATP-binding</keyword>
<dbReference type="InterPro" id="IPR003594">
    <property type="entry name" value="HATPase_dom"/>
</dbReference>
<evidence type="ECO:0000256" key="9">
    <source>
        <dbReference type="ARBA" id="ARBA00022777"/>
    </source>
</evidence>
<evidence type="ECO:0000313" key="19">
    <source>
        <dbReference type="Proteomes" id="UP001169760"/>
    </source>
</evidence>
<dbReference type="InterPro" id="IPR005467">
    <property type="entry name" value="His_kinase_dom"/>
</dbReference>
<dbReference type="PROSITE" id="PS50885">
    <property type="entry name" value="HAMP"/>
    <property type="match status" value="1"/>
</dbReference>
<dbReference type="EMBL" id="JAUOPB010000005">
    <property type="protein sequence ID" value="MDO6422357.1"/>
    <property type="molecule type" value="Genomic_DNA"/>
</dbReference>
<feature type="region of interest" description="Disordered" evidence="14">
    <location>
        <begin position="78"/>
        <end position="127"/>
    </location>
</feature>
<dbReference type="PROSITE" id="PS50109">
    <property type="entry name" value="HIS_KIN"/>
    <property type="match status" value="1"/>
</dbReference>
<protein>
    <recommendedName>
        <fullName evidence="3">histidine kinase</fullName>
        <ecNumber evidence="3">2.7.13.3</ecNumber>
    </recommendedName>
</protein>
<evidence type="ECO:0000259" key="16">
    <source>
        <dbReference type="PROSITE" id="PS50109"/>
    </source>
</evidence>
<dbReference type="Pfam" id="PF00672">
    <property type="entry name" value="HAMP"/>
    <property type="match status" value="1"/>
</dbReference>
<keyword evidence="5" id="KW-0597">Phosphoprotein</keyword>
<dbReference type="InterPro" id="IPR036097">
    <property type="entry name" value="HisK_dim/P_sf"/>
</dbReference>
<dbReference type="PRINTS" id="PR00344">
    <property type="entry name" value="BCTRLSENSOR"/>
</dbReference>
<proteinExistence type="predicted"/>
<dbReference type="InterPro" id="IPR003661">
    <property type="entry name" value="HisK_dim/P_dom"/>
</dbReference>
<evidence type="ECO:0000256" key="1">
    <source>
        <dbReference type="ARBA" id="ARBA00000085"/>
    </source>
</evidence>
<evidence type="ECO:0000256" key="12">
    <source>
        <dbReference type="ARBA" id="ARBA00023012"/>
    </source>
</evidence>
<evidence type="ECO:0000256" key="4">
    <source>
        <dbReference type="ARBA" id="ARBA00022475"/>
    </source>
</evidence>
<dbReference type="SMART" id="SM00304">
    <property type="entry name" value="HAMP"/>
    <property type="match status" value="1"/>
</dbReference>
<dbReference type="GO" id="GO:0005886">
    <property type="term" value="C:plasma membrane"/>
    <property type="evidence" value="ECO:0007669"/>
    <property type="project" value="UniProtKB-SubCell"/>
</dbReference>
<evidence type="ECO:0000256" key="6">
    <source>
        <dbReference type="ARBA" id="ARBA00022679"/>
    </source>
</evidence>
<sequence length="489" mass="53816">MKLTILHKLVLSLLGLTLVVLVATLGLARWSFERGFLDYVNALEQVRLQALAKALEQDYIEGGNSWLALDGRTFRSRMQSVAPKSMRRGPRDRLEYSGAERRPPNGPSDNSLRGGPRPPPGPREAEGPLTALYTVEGKKLFGPSIALNSEVMSVPVVVNGQTVGELRSVPHRVLNSPQATEFSQQQLHTSLLIGAAALVLAALVSVLLARLFLVPVRLVISNMNRLSNGDYDVRIHSKRSDELGLLARDFDRLAVTLEKNQTARKRWLADISHELRTPLTILHGELEALKDGVRTFNAQQLESFDQEVQRLRHLVNDLYELSVSDIGGLRYSFVLTDMRDCLEMAVESLRAGADAVGITIEIEIAVYCEQNLMVLADRNRLEQLFRNLLRNSLAYTDSPGLVQVHVAKAGGTVVIDINDTAPGATQAECELLFDPLYRQEQSRNRRSAGAGLGLSICKNIVEAHRGNISAAPSKLGGLAIHIEMPVGHE</sequence>
<dbReference type="Gene3D" id="1.10.287.130">
    <property type="match status" value="1"/>
</dbReference>
<feature type="transmembrane region" description="Helical" evidence="15">
    <location>
        <begin position="191"/>
        <end position="213"/>
    </location>
</feature>
<keyword evidence="4" id="KW-1003">Cell membrane</keyword>
<keyword evidence="8" id="KW-0547">Nucleotide-binding</keyword>
<dbReference type="Pfam" id="PF02518">
    <property type="entry name" value="HATPase_c"/>
    <property type="match status" value="1"/>
</dbReference>
<comment type="caution">
    <text evidence="18">The sequence shown here is derived from an EMBL/GenBank/DDBJ whole genome shotgun (WGS) entry which is preliminary data.</text>
</comment>
<evidence type="ECO:0000256" key="8">
    <source>
        <dbReference type="ARBA" id="ARBA00022741"/>
    </source>
</evidence>
<comment type="catalytic activity">
    <reaction evidence="1">
        <text>ATP + protein L-histidine = ADP + protein N-phospho-L-histidine.</text>
        <dbReference type="EC" id="2.7.13.3"/>
    </reaction>
</comment>
<dbReference type="CDD" id="cd06225">
    <property type="entry name" value="HAMP"/>
    <property type="match status" value="1"/>
</dbReference>
<evidence type="ECO:0000256" key="14">
    <source>
        <dbReference type="SAM" id="MobiDB-lite"/>
    </source>
</evidence>
<keyword evidence="9" id="KW-0418">Kinase</keyword>
<dbReference type="GO" id="GO:0000155">
    <property type="term" value="F:phosphorelay sensor kinase activity"/>
    <property type="evidence" value="ECO:0007669"/>
    <property type="project" value="InterPro"/>
</dbReference>
<dbReference type="InterPro" id="IPR036890">
    <property type="entry name" value="HATPase_C_sf"/>
</dbReference>
<name>A0AAW7X478_9GAMM</name>
<feature type="domain" description="Histidine kinase" evidence="16">
    <location>
        <begin position="270"/>
        <end position="488"/>
    </location>
</feature>
<dbReference type="EC" id="2.7.13.3" evidence="3"/>
<keyword evidence="7 15" id="KW-0812">Transmembrane</keyword>
<dbReference type="SUPFAM" id="SSF47384">
    <property type="entry name" value="Homodimeric domain of signal transducing histidine kinase"/>
    <property type="match status" value="1"/>
</dbReference>
<gene>
    <name evidence="18" type="ORF">Q4521_07715</name>
</gene>
<dbReference type="SUPFAM" id="SSF55874">
    <property type="entry name" value="ATPase domain of HSP90 chaperone/DNA topoisomerase II/histidine kinase"/>
    <property type="match status" value="1"/>
</dbReference>
<evidence type="ECO:0000256" key="15">
    <source>
        <dbReference type="SAM" id="Phobius"/>
    </source>
</evidence>
<keyword evidence="12" id="KW-0902">Two-component regulatory system</keyword>
<dbReference type="PANTHER" id="PTHR45528">
    <property type="entry name" value="SENSOR HISTIDINE KINASE CPXA"/>
    <property type="match status" value="1"/>
</dbReference>
<dbReference type="InterPro" id="IPR003660">
    <property type="entry name" value="HAMP_dom"/>
</dbReference>
<keyword evidence="11 15" id="KW-1133">Transmembrane helix</keyword>
<evidence type="ECO:0000256" key="3">
    <source>
        <dbReference type="ARBA" id="ARBA00012438"/>
    </source>
</evidence>